<dbReference type="AlphaFoldDB" id="A0A1Y5T566"/>
<dbReference type="Proteomes" id="UP000193409">
    <property type="component" value="Unassembled WGS sequence"/>
</dbReference>
<evidence type="ECO:0000313" key="3">
    <source>
        <dbReference type="Proteomes" id="UP000193409"/>
    </source>
</evidence>
<dbReference type="Pfam" id="PF00535">
    <property type="entry name" value="Glycos_transf_2"/>
    <property type="match status" value="1"/>
</dbReference>
<protein>
    <submittedName>
        <fullName evidence="2">UDP-Glc:alpha-D-GlcNAc-diphosphoundecaprenol beta-1,3-glucosyltransferase WfaP</fullName>
        <ecNumber evidence="2">2.4.1.305</ecNumber>
    </submittedName>
</protein>
<dbReference type="EMBL" id="FWFQ01000023">
    <property type="protein sequence ID" value="SLN56122.1"/>
    <property type="molecule type" value="Genomic_DNA"/>
</dbReference>
<sequence length="328" mass="36675">MGEITIVIATYNRPKVLQRVLRTVRAQTVQDWEALIIGDGCDAETGEMIAAFRDPRLRYVNLPERFGEQAGPNSVGMALAQTPYVTFLNHDDYWLETHLESCLDGLKGGEAPFYWSRAAFFTNRGAAPERTFFLELSPPGRTFADLHTHKFFVAEPLSSWAARRSALEALGPWKLASQTGLTPIAEFAMRAARHGYEVANGAEITVLKDNMHVPPPIYADPADYAERWVRMIEAGQGDAIRAEIREDIWLSEALELHRRPAIERGDGARVDPLRADRQTGINLRDLEERARGRAPALLNRTLENRTGKALARQPDLAEMIRFAKGALG</sequence>
<keyword evidence="3" id="KW-1185">Reference proteome</keyword>
<keyword evidence="2" id="KW-0328">Glycosyltransferase</keyword>
<dbReference type="RefSeq" id="WP_176244152.1">
    <property type="nucleotide sequence ID" value="NZ_FWFQ01000023.1"/>
</dbReference>
<dbReference type="PANTHER" id="PTHR22916:SF3">
    <property type="entry name" value="UDP-GLCNAC:BETAGAL BETA-1,3-N-ACETYLGLUCOSAMINYLTRANSFERASE-LIKE PROTEIN 1"/>
    <property type="match status" value="1"/>
</dbReference>
<dbReference type="InterPro" id="IPR029044">
    <property type="entry name" value="Nucleotide-diphossugar_trans"/>
</dbReference>
<keyword evidence="2" id="KW-0808">Transferase</keyword>
<dbReference type="SUPFAM" id="SSF53448">
    <property type="entry name" value="Nucleotide-diphospho-sugar transferases"/>
    <property type="match status" value="1"/>
</dbReference>
<organism evidence="2 3">
    <name type="scientific">Pseudoruegeria aquimaris</name>
    <dbReference type="NCBI Taxonomy" id="393663"/>
    <lineage>
        <taxon>Bacteria</taxon>
        <taxon>Pseudomonadati</taxon>
        <taxon>Pseudomonadota</taxon>
        <taxon>Alphaproteobacteria</taxon>
        <taxon>Rhodobacterales</taxon>
        <taxon>Roseobacteraceae</taxon>
        <taxon>Pseudoruegeria</taxon>
    </lineage>
</organism>
<dbReference type="InterPro" id="IPR001173">
    <property type="entry name" value="Glyco_trans_2-like"/>
</dbReference>
<reference evidence="2 3" key="1">
    <citation type="submission" date="2017-03" db="EMBL/GenBank/DDBJ databases">
        <authorList>
            <person name="Afonso C.L."/>
            <person name="Miller P.J."/>
            <person name="Scott M.A."/>
            <person name="Spackman E."/>
            <person name="Goraichik I."/>
            <person name="Dimitrov K.M."/>
            <person name="Suarez D.L."/>
            <person name="Swayne D.E."/>
        </authorList>
    </citation>
    <scope>NUCLEOTIDE SEQUENCE [LARGE SCALE GENOMIC DNA]</scope>
    <source>
        <strain evidence="2 3">CECT 7680</strain>
    </source>
</reference>
<accession>A0A1Y5T566</accession>
<dbReference type="GO" id="GO:0016758">
    <property type="term" value="F:hexosyltransferase activity"/>
    <property type="evidence" value="ECO:0007669"/>
    <property type="project" value="UniProtKB-ARBA"/>
</dbReference>
<proteinExistence type="predicted"/>
<dbReference type="CDD" id="cd00761">
    <property type="entry name" value="Glyco_tranf_GTA_type"/>
    <property type="match status" value="1"/>
</dbReference>
<dbReference type="PANTHER" id="PTHR22916">
    <property type="entry name" value="GLYCOSYLTRANSFERASE"/>
    <property type="match status" value="1"/>
</dbReference>
<evidence type="ECO:0000259" key="1">
    <source>
        <dbReference type="Pfam" id="PF00535"/>
    </source>
</evidence>
<feature type="domain" description="Glycosyltransferase 2-like" evidence="1">
    <location>
        <begin position="5"/>
        <end position="168"/>
    </location>
</feature>
<evidence type="ECO:0000313" key="2">
    <source>
        <dbReference type="EMBL" id="SLN56122.1"/>
    </source>
</evidence>
<dbReference type="Gene3D" id="3.90.550.10">
    <property type="entry name" value="Spore Coat Polysaccharide Biosynthesis Protein SpsA, Chain A"/>
    <property type="match status" value="1"/>
</dbReference>
<gene>
    <name evidence="2" type="primary">wfaP</name>
    <name evidence="2" type="ORF">PSA7680_02927</name>
</gene>
<name>A0A1Y5T566_9RHOB</name>
<dbReference type="EC" id="2.4.1.305" evidence="2"/>